<feature type="region of interest" description="Disordered" evidence="1">
    <location>
        <begin position="124"/>
        <end position="153"/>
    </location>
</feature>
<proteinExistence type="predicted"/>
<evidence type="ECO:0000313" key="2">
    <source>
        <dbReference type="EMBL" id="KAK5836150.1"/>
    </source>
</evidence>
<comment type="caution">
    <text evidence="2">The sequence shown here is derived from an EMBL/GenBank/DDBJ whole genome shotgun (WGS) entry which is preliminary data.</text>
</comment>
<dbReference type="Proteomes" id="UP001358586">
    <property type="component" value="Chromosome 4"/>
</dbReference>
<evidence type="ECO:0000313" key="3">
    <source>
        <dbReference type="Proteomes" id="UP001358586"/>
    </source>
</evidence>
<sequence length="153" mass="16993">MGHTKAISAVAKKYRWGIFYLCPDNVFPKAVKEFYAHITSPNNAFIYVHDASILFDADSINAQYGLSEGPYEHVDFVKTMSPERLAQVFTDVCVEVKVPLSSNEDHLPNKGAITKLIVQKISGEEMPMQTSTPPSSPPKTTSAPSTSHTEFEW</sequence>
<name>A0ABR0QAI7_GOSAR</name>
<protein>
    <submittedName>
        <fullName evidence="2">Uncharacterized protein</fullName>
    </submittedName>
</protein>
<reference evidence="2 3" key="1">
    <citation type="submission" date="2023-03" db="EMBL/GenBank/DDBJ databases">
        <title>WGS of Gossypium arboreum.</title>
        <authorList>
            <person name="Yu D."/>
        </authorList>
    </citation>
    <scope>NUCLEOTIDE SEQUENCE [LARGE SCALE GENOMIC DNA]</scope>
    <source>
        <tissue evidence="2">Leaf</tissue>
    </source>
</reference>
<keyword evidence="3" id="KW-1185">Reference proteome</keyword>
<accession>A0ABR0QAI7</accession>
<dbReference type="EMBL" id="JARKNE010000004">
    <property type="protein sequence ID" value="KAK5836150.1"/>
    <property type="molecule type" value="Genomic_DNA"/>
</dbReference>
<gene>
    <name evidence="2" type="ORF">PVK06_011906</name>
</gene>
<feature type="compositionally biased region" description="Low complexity" evidence="1">
    <location>
        <begin position="127"/>
        <end position="153"/>
    </location>
</feature>
<evidence type="ECO:0000256" key="1">
    <source>
        <dbReference type="SAM" id="MobiDB-lite"/>
    </source>
</evidence>
<organism evidence="2 3">
    <name type="scientific">Gossypium arboreum</name>
    <name type="common">Tree cotton</name>
    <name type="synonym">Gossypium nanking</name>
    <dbReference type="NCBI Taxonomy" id="29729"/>
    <lineage>
        <taxon>Eukaryota</taxon>
        <taxon>Viridiplantae</taxon>
        <taxon>Streptophyta</taxon>
        <taxon>Embryophyta</taxon>
        <taxon>Tracheophyta</taxon>
        <taxon>Spermatophyta</taxon>
        <taxon>Magnoliopsida</taxon>
        <taxon>eudicotyledons</taxon>
        <taxon>Gunneridae</taxon>
        <taxon>Pentapetalae</taxon>
        <taxon>rosids</taxon>
        <taxon>malvids</taxon>
        <taxon>Malvales</taxon>
        <taxon>Malvaceae</taxon>
        <taxon>Malvoideae</taxon>
        <taxon>Gossypium</taxon>
    </lineage>
</organism>